<dbReference type="GO" id="GO:0004674">
    <property type="term" value="F:protein serine/threonine kinase activity"/>
    <property type="evidence" value="ECO:0007669"/>
    <property type="project" value="UniProtKB-KW"/>
</dbReference>
<dbReference type="InterPro" id="IPR017441">
    <property type="entry name" value="Protein_kinase_ATP_BS"/>
</dbReference>
<dbReference type="EMBL" id="QLYX01000019">
    <property type="protein sequence ID" value="RAY11403.1"/>
    <property type="molecule type" value="Genomic_DNA"/>
</dbReference>
<feature type="binding site" evidence="7">
    <location>
        <position position="51"/>
    </location>
    <ligand>
        <name>ATP</name>
        <dbReference type="ChEBI" id="CHEBI:30616"/>
    </ligand>
</feature>
<dbReference type="InterPro" id="IPR011009">
    <property type="entry name" value="Kinase-like_dom_sf"/>
</dbReference>
<keyword evidence="2 10" id="KW-0723">Serine/threonine-protein kinase</keyword>
<dbReference type="GO" id="GO:0005524">
    <property type="term" value="F:ATP binding"/>
    <property type="evidence" value="ECO:0007669"/>
    <property type="project" value="UniProtKB-UniRule"/>
</dbReference>
<keyword evidence="5 10" id="KW-0418">Kinase</keyword>
<dbReference type="AlphaFoldDB" id="A0A365GZN1"/>
<dbReference type="PANTHER" id="PTHR43289">
    <property type="entry name" value="MITOGEN-ACTIVATED PROTEIN KINASE KINASE KINASE 20-RELATED"/>
    <property type="match status" value="1"/>
</dbReference>
<feature type="domain" description="Protein kinase" evidence="9">
    <location>
        <begin position="22"/>
        <end position="271"/>
    </location>
</feature>
<dbReference type="Proteomes" id="UP000251891">
    <property type="component" value="Unassembled WGS sequence"/>
</dbReference>
<evidence type="ECO:0000256" key="8">
    <source>
        <dbReference type="SAM" id="MobiDB-lite"/>
    </source>
</evidence>
<dbReference type="EC" id="2.7.11.1" evidence="1"/>
<feature type="compositionally biased region" description="Pro residues" evidence="8">
    <location>
        <begin position="356"/>
        <end position="370"/>
    </location>
</feature>
<gene>
    <name evidence="10" type="ORF">DPM19_30740</name>
</gene>
<proteinExistence type="predicted"/>
<organism evidence="10 11">
    <name type="scientific">Actinomadura craniellae</name>
    <dbReference type="NCBI Taxonomy" id="2231787"/>
    <lineage>
        <taxon>Bacteria</taxon>
        <taxon>Bacillati</taxon>
        <taxon>Actinomycetota</taxon>
        <taxon>Actinomycetes</taxon>
        <taxon>Streptosporangiales</taxon>
        <taxon>Thermomonosporaceae</taxon>
        <taxon>Actinomadura</taxon>
    </lineage>
</organism>
<keyword evidence="6 7" id="KW-0067">ATP-binding</keyword>
<evidence type="ECO:0000256" key="6">
    <source>
        <dbReference type="ARBA" id="ARBA00022840"/>
    </source>
</evidence>
<evidence type="ECO:0000256" key="3">
    <source>
        <dbReference type="ARBA" id="ARBA00022679"/>
    </source>
</evidence>
<evidence type="ECO:0000256" key="7">
    <source>
        <dbReference type="PROSITE-ProRule" id="PRU10141"/>
    </source>
</evidence>
<dbReference type="PROSITE" id="PS50011">
    <property type="entry name" value="PROTEIN_KINASE_DOM"/>
    <property type="match status" value="1"/>
</dbReference>
<reference evidence="10 11" key="1">
    <citation type="submission" date="2018-06" db="EMBL/GenBank/DDBJ databases">
        <title>Actinomadura craniellae sp. nov. isolated from marine sponge Craniella sp.</title>
        <authorList>
            <person name="Li L."/>
            <person name="Xu Q.H."/>
            <person name="Lin H.W."/>
            <person name="Lu Y.H."/>
        </authorList>
    </citation>
    <scope>NUCLEOTIDE SEQUENCE [LARGE SCALE GENOMIC DNA]</scope>
    <source>
        <strain evidence="10 11">LHW63021</strain>
    </source>
</reference>
<accession>A0A365GZN1</accession>
<evidence type="ECO:0000256" key="5">
    <source>
        <dbReference type="ARBA" id="ARBA00022777"/>
    </source>
</evidence>
<name>A0A365GZN1_9ACTN</name>
<dbReference type="Gene3D" id="1.10.510.10">
    <property type="entry name" value="Transferase(Phosphotransferase) domain 1"/>
    <property type="match status" value="1"/>
</dbReference>
<evidence type="ECO:0000256" key="2">
    <source>
        <dbReference type="ARBA" id="ARBA00022527"/>
    </source>
</evidence>
<feature type="compositionally biased region" description="Low complexity" evidence="8">
    <location>
        <begin position="326"/>
        <end position="348"/>
    </location>
</feature>
<feature type="region of interest" description="Disordered" evidence="8">
    <location>
        <begin position="406"/>
        <end position="433"/>
    </location>
</feature>
<evidence type="ECO:0000313" key="11">
    <source>
        <dbReference type="Proteomes" id="UP000251891"/>
    </source>
</evidence>
<keyword evidence="3" id="KW-0808">Transferase</keyword>
<dbReference type="PANTHER" id="PTHR43289:SF6">
    <property type="entry name" value="SERINE_THREONINE-PROTEIN KINASE NEKL-3"/>
    <property type="match status" value="1"/>
</dbReference>
<keyword evidence="11" id="KW-1185">Reference proteome</keyword>
<evidence type="ECO:0000256" key="1">
    <source>
        <dbReference type="ARBA" id="ARBA00012513"/>
    </source>
</evidence>
<protein>
    <recommendedName>
        <fullName evidence="1">non-specific serine/threonine protein kinase</fullName>
        <ecNumber evidence="1">2.7.11.1</ecNumber>
    </recommendedName>
</protein>
<sequence>MGATVSYSSSSTGPGEWRVPGYEHLRELGSGAFGRVVLAARETTGEQVAIKYLNRRLLSDPRFAADFAGEARLLAGVRSPHVARLLDYVQAADGAAIVMELVDGVALRKIIESAGPTGPEPALAVLKGSLLGLAAAHAAGVVHRDYKPENVLVTAEGRSALVDFGIATRVGSDAYPAGTPPYMAPEQWRSGPASPATDVYAATVVFYECVVGHRPYSAPTPGALAVQHLQAPIPVEPVPEPLRELVYRGLAKNPAVRPSGAAAFVTELEAVAVREYGPDWEQRGLRALAMLAAALSALFPLAALGSSGTVVVDPAAGAGDLAAGPDAVTAQQGAPGDPGAAQPDPAAAFREVSAPPADPPPPPAHQPPPRVRAARRAGVKAAAGAAAGVVAVAALIGGYGLLRSSTDPAGASPPPVAASPVASPTSPAPLPDAAMAGNYRLKVQRSRLRSGASSVQRLALQNLVASTNKQSLRIAADAKGLVIRGAAGAPSQRVRRTGPYSFAGVGQLGIQGRLVVRPEDVTGGRVTRFTIHTPVIDQITKKEIGEMTVLATRR</sequence>
<evidence type="ECO:0000259" key="9">
    <source>
        <dbReference type="PROSITE" id="PS50011"/>
    </source>
</evidence>
<feature type="region of interest" description="Disordered" evidence="8">
    <location>
        <begin position="326"/>
        <end position="376"/>
    </location>
</feature>
<dbReference type="OrthoDB" id="4716121at2"/>
<dbReference type="InterPro" id="IPR000719">
    <property type="entry name" value="Prot_kinase_dom"/>
</dbReference>
<evidence type="ECO:0000256" key="4">
    <source>
        <dbReference type="ARBA" id="ARBA00022741"/>
    </source>
</evidence>
<comment type="caution">
    <text evidence="10">The sequence shown here is derived from an EMBL/GenBank/DDBJ whole genome shotgun (WGS) entry which is preliminary data.</text>
</comment>
<dbReference type="PROSITE" id="PS00107">
    <property type="entry name" value="PROTEIN_KINASE_ATP"/>
    <property type="match status" value="1"/>
</dbReference>
<dbReference type="PROSITE" id="PS00108">
    <property type="entry name" value="PROTEIN_KINASE_ST"/>
    <property type="match status" value="1"/>
</dbReference>
<dbReference type="SUPFAM" id="SSF56112">
    <property type="entry name" value="Protein kinase-like (PK-like)"/>
    <property type="match status" value="1"/>
</dbReference>
<evidence type="ECO:0000313" key="10">
    <source>
        <dbReference type="EMBL" id="RAY11403.1"/>
    </source>
</evidence>
<dbReference type="CDD" id="cd14014">
    <property type="entry name" value="STKc_PknB_like"/>
    <property type="match status" value="1"/>
</dbReference>
<dbReference type="InterPro" id="IPR008271">
    <property type="entry name" value="Ser/Thr_kinase_AS"/>
</dbReference>
<keyword evidence="4 7" id="KW-0547">Nucleotide-binding</keyword>
<dbReference type="Pfam" id="PF00069">
    <property type="entry name" value="Pkinase"/>
    <property type="match status" value="1"/>
</dbReference>